<dbReference type="EMBL" id="FN648486">
    <property type="protein sequence ID" value="CBJ25496.1"/>
    <property type="molecule type" value="Genomic_DNA"/>
</dbReference>
<accession>D7FVX6</accession>
<feature type="compositionally biased region" description="Acidic residues" evidence="1">
    <location>
        <begin position="359"/>
        <end position="375"/>
    </location>
</feature>
<protein>
    <recommendedName>
        <fullName evidence="5">Thioredoxin domain-containing protein</fullName>
    </recommendedName>
</protein>
<organism evidence="3 4">
    <name type="scientific">Ectocarpus siliculosus</name>
    <name type="common">Brown alga</name>
    <name type="synonym">Conferva siliculosa</name>
    <dbReference type="NCBI Taxonomy" id="2880"/>
    <lineage>
        <taxon>Eukaryota</taxon>
        <taxon>Sar</taxon>
        <taxon>Stramenopiles</taxon>
        <taxon>Ochrophyta</taxon>
        <taxon>PX clade</taxon>
        <taxon>Phaeophyceae</taxon>
        <taxon>Ectocarpales</taxon>
        <taxon>Ectocarpaceae</taxon>
        <taxon>Ectocarpus</taxon>
    </lineage>
</organism>
<dbReference type="EMBL" id="FN649727">
    <property type="protein sequence ID" value="CBJ25496.1"/>
    <property type="molecule type" value="Genomic_DNA"/>
</dbReference>
<reference evidence="3 4" key="1">
    <citation type="journal article" date="2010" name="Nature">
        <title>The Ectocarpus genome and the independent evolution of multicellularity in brown algae.</title>
        <authorList>
            <person name="Cock J.M."/>
            <person name="Sterck L."/>
            <person name="Rouze P."/>
            <person name="Scornet D."/>
            <person name="Allen A.E."/>
            <person name="Amoutzias G."/>
            <person name="Anthouard V."/>
            <person name="Artiguenave F."/>
            <person name="Aury J.M."/>
            <person name="Badger J.H."/>
            <person name="Beszteri B."/>
            <person name="Billiau K."/>
            <person name="Bonnet E."/>
            <person name="Bothwell J.H."/>
            <person name="Bowler C."/>
            <person name="Boyen C."/>
            <person name="Brownlee C."/>
            <person name="Carrano C.J."/>
            <person name="Charrier B."/>
            <person name="Cho G.Y."/>
            <person name="Coelho S.M."/>
            <person name="Collen J."/>
            <person name="Corre E."/>
            <person name="Da Silva C."/>
            <person name="Delage L."/>
            <person name="Delaroque N."/>
            <person name="Dittami S.M."/>
            <person name="Doulbeau S."/>
            <person name="Elias M."/>
            <person name="Farnham G."/>
            <person name="Gachon C.M."/>
            <person name="Gschloessl B."/>
            <person name="Heesch S."/>
            <person name="Jabbari K."/>
            <person name="Jubin C."/>
            <person name="Kawai H."/>
            <person name="Kimura K."/>
            <person name="Kloareg B."/>
            <person name="Kupper F.C."/>
            <person name="Lang D."/>
            <person name="Le Bail A."/>
            <person name="Leblanc C."/>
            <person name="Lerouge P."/>
            <person name="Lohr M."/>
            <person name="Lopez P.J."/>
            <person name="Martens C."/>
            <person name="Maumus F."/>
            <person name="Michel G."/>
            <person name="Miranda-Saavedra D."/>
            <person name="Morales J."/>
            <person name="Moreau H."/>
            <person name="Motomura T."/>
            <person name="Nagasato C."/>
            <person name="Napoli C.A."/>
            <person name="Nelson D.R."/>
            <person name="Nyvall-Collen P."/>
            <person name="Peters A.F."/>
            <person name="Pommier C."/>
            <person name="Potin P."/>
            <person name="Poulain J."/>
            <person name="Quesneville H."/>
            <person name="Read B."/>
            <person name="Rensing S.A."/>
            <person name="Ritter A."/>
            <person name="Rousvoal S."/>
            <person name="Samanta M."/>
            <person name="Samson G."/>
            <person name="Schroeder D.C."/>
            <person name="Segurens B."/>
            <person name="Strittmatter M."/>
            <person name="Tonon T."/>
            <person name="Tregear J.W."/>
            <person name="Valentin K."/>
            <person name="von Dassow P."/>
            <person name="Yamagishi T."/>
            <person name="Van de Peer Y."/>
            <person name="Wincker P."/>
        </authorList>
    </citation>
    <scope>NUCLEOTIDE SEQUENCE [LARGE SCALE GENOMIC DNA]</scope>
    <source>
        <strain evidence="4">Ec32 / CCAP1310/4</strain>
    </source>
</reference>
<feature type="region of interest" description="Disordered" evidence="1">
    <location>
        <begin position="291"/>
        <end position="331"/>
    </location>
</feature>
<feature type="transmembrane region" description="Helical" evidence="2">
    <location>
        <begin position="21"/>
        <end position="40"/>
    </location>
</feature>
<dbReference type="InParanoid" id="D7FVX6"/>
<dbReference type="OMA" id="QMLEPHA"/>
<evidence type="ECO:0000256" key="1">
    <source>
        <dbReference type="SAM" id="MobiDB-lite"/>
    </source>
</evidence>
<feature type="region of interest" description="Disordered" evidence="1">
    <location>
        <begin position="346"/>
        <end position="410"/>
    </location>
</feature>
<proteinExistence type="predicted"/>
<dbReference type="Proteomes" id="UP000002630">
    <property type="component" value="Linkage Group LG02"/>
</dbReference>
<evidence type="ECO:0000313" key="3">
    <source>
        <dbReference type="EMBL" id="CBJ25496.1"/>
    </source>
</evidence>
<keyword evidence="4" id="KW-1185">Reference proteome</keyword>
<evidence type="ECO:0000313" key="4">
    <source>
        <dbReference type="Proteomes" id="UP000002630"/>
    </source>
</evidence>
<keyword evidence="2" id="KW-0812">Transmembrane</keyword>
<sequence>MANPKAAKKKRPPPPPPSRLAPWYPAVVAMGVAVALAFLAKALAPPIHFLSTYNRNQMKDVFLGKGMWVVLCSGEGAGYDAVYKRFGTASKAMTGSAKFGVVDCAGSLPSGKSILQKFDLSEEVKPVLFVTGAGLTPAQASSRNMETHASLLKWVQVMATPGASPVTSTRELESKCLKKERCALVMKAGPLEDDVKDAFKDLMGNHRNLKFVSIDSTKLETSLEKKLGIKPVDGSHQLVHFIRYNVTGKVKVGTPRWGVQLYSGALETASMSVFIEGAAIVGTKEETALTRLPTVMTRKEPKAKPPPPPPKAEGGEGGGASAEGLGGAGKYEGMDKEKLLEAFRKKQAEREVARRKEMDEEADNFLFEAVDEGDQEGIAGETFGLEEDGDGDKEQEEEEEEEEIVDLDEM</sequence>
<keyword evidence="2" id="KW-1133">Transmembrane helix</keyword>
<feature type="compositionally biased region" description="Gly residues" evidence="1">
    <location>
        <begin position="315"/>
        <end position="330"/>
    </location>
</feature>
<feature type="compositionally biased region" description="Basic and acidic residues" evidence="1">
    <location>
        <begin position="346"/>
        <end position="358"/>
    </location>
</feature>
<dbReference type="OrthoDB" id="155590at2759"/>
<keyword evidence="2" id="KW-0472">Membrane</keyword>
<gene>
    <name evidence="3" type="ORF">Esi_0003_0097</name>
</gene>
<evidence type="ECO:0008006" key="5">
    <source>
        <dbReference type="Google" id="ProtNLM"/>
    </source>
</evidence>
<evidence type="ECO:0000256" key="2">
    <source>
        <dbReference type="SAM" id="Phobius"/>
    </source>
</evidence>
<dbReference type="AlphaFoldDB" id="D7FVX6"/>
<name>D7FVX6_ECTSI</name>
<feature type="compositionally biased region" description="Acidic residues" evidence="1">
    <location>
        <begin position="384"/>
        <end position="410"/>
    </location>
</feature>